<organism evidence="2">
    <name type="scientific">Magallana gigas</name>
    <name type="common">Pacific oyster</name>
    <name type="synonym">Crassostrea gigas</name>
    <dbReference type="NCBI Taxonomy" id="29159"/>
    <lineage>
        <taxon>Eukaryota</taxon>
        <taxon>Metazoa</taxon>
        <taxon>Spiralia</taxon>
        <taxon>Lophotrochozoa</taxon>
        <taxon>Mollusca</taxon>
        <taxon>Bivalvia</taxon>
        <taxon>Autobranchia</taxon>
        <taxon>Pteriomorphia</taxon>
        <taxon>Ostreida</taxon>
        <taxon>Ostreoidea</taxon>
        <taxon>Ostreidae</taxon>
        <taxon>Magallana</taxon>
    </lineage>
</organism>
<dbReference type="PROSITE" id="PS50119">
    <property type="entry name" value="ZF_BBOX"/>
    <property type="match status" value="2"/>
</dbReference>
<dbReference type="SMART" id="SM00336">
    <property type="entry name" value="BBOX"/>
    <property type="match status" value="2"/>
</dbReference>
<feature type="domain" description="B box-type" evidence="1">
    <location>
        <begin position="20"/>
        <end position="67"/>
    </location>
</feature>
<dbReference type="InterPro" id="IPR000315">
    <property type="entry name" value="Znf_B-box"/>
</dbReference>
<dbReference type="Gene3D" id="3.30.160.60">
    <property type="entry name" value="Classic Zinc Finger"/>
    <property type="match status" value="1"/>
</dbReference>
<evidence type="ECO:0000259" key="1">
    <source>
        <dbReference type="PROSITE" id="PS50119"/>
    </source>
</evidence>
<dbReference type="GO" id="GO:0006513">
    <property type="term" value="P:protein monoubiquitination"/>
    <property type="evidence" value="ECO:0007669"/>
    <property type="project" value="TreeGrafter"/>
</dbReference>
<dbReference type="PANTHER" id="PTHR25462">
    <property type="entry name" value="BONUS, ISOFORM C-RELATED"/>
    <property type="match status" value="1"/>
</dbReference>
<accession>K1QL02</accession>
<dbReference type="Pfam" id="PF00643">
    <property type="entry name" value="zf-B_box"/>
    <property type="match status" value="1"/>
</dbReference>
<gene>
    <name evidence="2" type="ORF">CGI_10010199</name>
</gene>
<proteinExistence type="predicted"/>
<dbReference type="HOGENOM" id="CLU_007742_6_1_1"/>
<dbReference type="EMBL" id="JH815939">
    <property type="protein sequence ID" value="EKC31809.1"/>
    <property type="molecule type" value="Genomic_DNA"/>
</dbReference>
<dbReference type="InterPro" id="IPR011042">
    <property type="entry name" value="6-blade_b-propeller_TolB-like"/>
</dbReference>
<reference evidence="2" key="1">
    <citation type="journal article" date="2012" name="Nature">
        <title>The oyster genome reveals stress adaptation and complexity of shell formation.</title>
        <authorList>
            <person name="Zhang G."/>
            <person name="Fang X."/>
            <person name="Guo X."/>
            <person name="Li L."/>
            <person name="Luo R."/>
            <person name="Xu F."/>
            <person name="Yang P."/>
            <person name="Zhang L."/>
            <person name="Wang X."/>
            <person name="Qi H."/>
            <person name="Xiong Z."/>
            <person name="Que H."/>
            <person name="Xie Y."/>
            <person name="Holland P.W."/>
            <person name="Paps J."/>
            <person name="Zhu Y."/>
            <person name="Wu F."/>
            <person name="Chen Y."/>
            <person name="Wang J."/>
            <person name="Peng C."/>
            <person name="Meng J."/>
            <person name="Yang L."/>
            <person name="Liu J."/>
            <person name="Wen B."/>
            <person name="Zhang N."/>
            <person name="Huang Z."/>
            <person name="Zhu Q."/>
            <person name="Feng Y."/>
            <person name="Mount A."/>
            <person name="Hedgecock D."/>
            <person name="Xu Z."/>
            <person name="Liu Y."/>
            <person name="Domazet-Loso T."/>
            <person name="Du Y."/>
            <person name="Sun X."/>
            <person name="Zhang S."/>
            <person name="Liu B."/>
            <person name="Cheng P."/>
            <person name="Jiang X."/>
            <person name="Li J."/>
            <person name="Fan D."/>
            <person name="Wang W."/>
            <person name="Fu W."/>
            <person name="Wang T."/>
            <person name="Wang B."/>
            <person name="Zhang J."/>
            <person name="Peng Z."/>
            <person name="Li Y."/>
            <person name="Li N."/>
            <person name="Wang J."/>
            <person name="Chen M."/>
            <person name="He Y."/>
            <person name="Tan F."/>
            <person name="Song X."/>
            <person name="Zheng Q."/>
            <person name="Huang R."/>
            <person name="Yang H."/>
            <person name="Du X."/>
            <person name="Chen L."/>
            <person name="Yang M."/>
            <person name="Gaffney P.M."/>
            <person name="Wang S."/>
            <person name="Luo L."/>
            <person name="She Z."/>
            <person name="Ming Y."/>
            <person name="Huang W."/>
            <person name="Zhang S."/>
            <person name="Huang B."/>
            <person name="Zhang Y."/>
            <person name="Qu T."/>
            <person name="Ni P."/>
            <person name="Miao G."/>
            <person name="Wang J."/>
            <person name="Wang Q."/>
            <person name="Steinberg C.E."/>
            <person name="Wang H."/>
            <person name="Li N."/>
            <person name="Qian L."/>
            <person name="Zhang G."/>
            <person name="Li Y."/>
            <person name="Yang H."/>
            <person name="Liu X."/>
            <person name="Wang J."/>
            <person name="Yin Y."/>
            <person name="Wang J."/>
        </authorList>
    </citation>
    <scope>NUCLEOTIDE SEQUENCE [LARGE SCALE GENOMIC DNA]</scope>
    <source>
        <strain evidence="2">05x7-T-G4-1.051#20</strain>
    </source>
</reference>
<dbReference type="PANTHER" id="PTHR25462:SF229">
    <property type="entry name" value="TRANSCRIPTION INTERMEDIARY FACTOR 1-BETA"/>
    <property type="match status" value="1"/>
</dbReference>
<dbReference type="InParanoid" id="K1QL02"/>
<dbReference type="GO" id="GO:0061630">
    <property type="term" value="F:ubiquitin protein ligase activity"/>
    <property type="evidence" value="ECO:0007669"/>
    <property type="project" value="TreeGrafter"/>
</dbReference>
<dbReference type="InterPro" id="IPR047153">
    <property type="entry name" value="TRIM45/56/19-like"/>
</dbReference>
<sequence length="588" mass="66955">MALFNPVVTGAVQNEPVIGQHYLECGTEGCEKNCQFYCNLCHRPLCEQCREEHQKSPETKNHEVVSYRQRKRQLPEEKCKVHQNKDIDIICEDCQVPLCSKCAMQDHRKHALNDLETIYSERFTLCLDEIYKIHQYFLPTSQDIQKDIVKDTKEIKATMDKIRTSIKAEADILKSLVDTVTSDKIEQINKKEEAYIEKLQSQDATCKDYISYLEDLVKEFHGYLSSTKLQNNPLIFSLVDRFNIRPIPETTKPVPPVFTAGQYSKEDVTKLLGRITVPDTKPEIRELKSMEIASTHLKPTELKQEGEKSDVKKTLSLFSSVTKVREYTVLGVPNIFHLSQGKSGRFWGSDCRGTLVQIDFLGNQLHKIQTNGGYGYHTVTQYGDLIYKGNKKKVINRMTPKNAVTELIKTGDWTPISIHSSRINGDILVGMGKDEEAKVTRYNKTGKEIQNIQRDNKGQELYSYPHYITENINGDICTSDFNKQAVVVVNKSGQHRFSYKGNGSGFNPWGICTDLLGHVLVCTPPVNDFFGTGNNTAYLLDRDGQFLFLLLTPQQGINNPRGLCVDDENNLHVGQWDTNTVTVYKYLQ</sequence>
<dbReference type="CDD" id="cd19756">
    <property type="entry name" value="Bbox2"/>
    <property type="match status" value="1"/>
</dbReference>
<dbReference type="AlphaFoldDB" id="K1QL02"/>
<dbReference type="SUPFAM" id="SSF57845">
    <property type="entry name" value="B-box zinc-binding domain"/>
    <property type="match status" value="1"/>
</dbReference>
<name>K1QL02_MAGGI</name>
<feature type="domain" description="B box-type" evidence="1">
    <location>
        <begin position="74"/>
        <end position="115"/>
    </location>
</feature>
<dbReference type="Gene3D" id="2.120.10.30">
    <property type="entry name" value="TolB, C-terminal domain"/>
    <property type="match status" value="1"/>
</dbReference>
<protein>
    <submittedName>
        <fullName evidence="2">Tripartite motif-containing protein 2</fullName>
    </submittedName>
</protein>
<evidence type="ECO:0000313" key="2">
    <source>
        <dbReference type="EMBL" id="EKC31809.1"/>
    </source>
</evidence>
<dbReference type="SUPFAM" id="SSF63825">
    <property type="entry name" value="YWTD domain"/>
    <property type="match status" value="1"/>
</dbReference>
<dbReference type="GO" id="GO:0008270">
    <property type="term" value="F:zinc ion binding"/>
    <property type="evidence" value="ECO:0007669"/>
    <property type="project" value="InterPro"/>
</dbReference>